<gene>
    <name evidence="2" type="ORF">PCOR1329_LOCUS28780</name>
</gene>
<comment type="caution">
    <text evidence="2">The sequence shown here is derived from an EMBL/GenBank/DDBJ whole genome shotgun (WGS) entry which is preliminary data.</text>
</comment>
<evidence type="ECO:0000313" key="3">
    <source>
        <dbReference type="Proteomes" id="UP001189429"/>
    </source>
</evidence>
<evidence type="ECO:0000313" key="2">
    <source>
        <dbReference type="EMBL" id="CAK0830029.1"/>
    </source>
</evidence>
<dbReference type="EMBL" id="CAUYUJ010010691">
    <property type="protein sequence ID" value="CAK0830029.1"/>
    <property type="molecule type" value="Genomic_DNA"/>
</dbReference>
<name>A0ABN9SFA3_9DINO</name>
<feature type="region of interest" description="Disordered" evidence="1">
    <location>
        <begin position="38"/>
        <end position="68"/>
    </location>
</feature>
<reference evidence="2" key="1">
    <citation type="submission" date="2023-10" db="EMBL/GenBank/DDBJ databases">
        <authorList>
            <person name="Chen Y."/>
            <person name="Shah S."/>
            <person name="Dougan E. K."/>
            <person name="Thang M."/>
            <person name="Chan C."/>
        </authorList>
    </citation>
    <scope>NUCLEOTIDE SEQUENCE [LARGE SCALE GENOMIC DNA]</scope>
</reference>
<protein>
    <submittedName>
        <fullName evidence="2">Uncharacterized protein</fullName>
    </submittedName>
</protein>
<evidence type="ECO:0000256" key="1">
    <source>
        <dbReference type="SAM" id="MobiDB-lite"/>
    </source>
</evidence>
<accession>A0ABN9SFA3</accession>
<keyword evidence="3" id="KW-1185">Reference proteome</keyword>
<organism evidence="2 3">
    <name type="scientific">Prorocentrum cordatum</name>
    <dbReference type="NCBI Taxonomy" id="2364126"/>
    <lineage>
        <taxon>Eukaryota</taxon>
        <taxon>Sar</taxon>
        <taxon>Alveolata</taxon>
        <taxon>Dinophyceae</taxon>
        <taxon>Prorocentrales</taxon>
        <taxon>Prorocentraceae</taxon>
        <taxon>Prorocentrum</taxon>
    </lineage>
</organism>
<sequence length="118" mass="12144">MLVSLVALIVTPGVDMHFAKLSENVASRRGTKTAINIKTRRSAHRALGAAPEAPPGNPSADPRNPHGRPHLYGYDIVCSPVRSLTTLGPPAAACADAEVEANACARAPPLISACAKAG</sequence>
<proteinExistence type="predicted"/>
<dbReference type="Proteomes" id="UP001189429">
    <property type="component" value="Unassembled WGS sequence"/>
</dbReference>